<dbReference type="OrthoDB" id="9804366at2"/>
<dbReference type="Proteomes" id="UP000433493">
    <property type="component" value="Unassembled WGS sequence"/>
</dbReference>
<dbReference type="InterPro" id="IPR015424">
    <property type="entry name" value="PyrdxlP-dep_Trfase"/>
</dbReference>
<sequence length="435" mass="45894">MTDTQSSLSSPALTDARALELRADFPILSQQVHGKPLAYLDFGATAQRPQAVLDAELEFLTRHNSAVHRGAHELAALATGDFEEAREVVAEFVGADFDEIAWQAGATDALNTVANGIAAASRGRGGAASAPLRLGAGDEILITEAEHHANLVPWQELALATGATLRYVPVNDRGTWTIDDLRPLVTDRTRVIAFAHVSNVTGLIAPVAEIVELAASVGAITVLDACQSVPHRPVNFHELGVDFAAFSGHKMAGPNGIGVLYGRRERLEQLPPARTGGSMIEIVTMAETTFMAPPTRFEAGTQPVSQAVALAAACRYLSAIGMDAIRDHEEALGARMVAELNAIEGITVIGNDASVPRSGLAAFIVDGVHAHDVSQYLDAASIAVRAGHHCAQPLHRRLGVTASTRASSYLTTTNAEIDALLEAVSGIRSYFGADR</sequence>
<comment type="cofactor">
    <cofactor evidence="1 7">
        <name>pyridoxal 5'-phosphate</name>
        <dbReference type="ChEBI" id="CHEBI:597326"/>
    </cofactor>
</comment>
<dbReference type="PROSITE" id="PS00595">
    <property type="entry name" value="AA_TRANSFER_CLASS_5"/>
    <property type="match status" value="1"/>
</dbReference>
<dbReference type="InterPro" id="IPR015421">
    <property type="entry name" value="PyrdxlP-dep_Trfase_major"/>
</dbReference>
<evidence type="ECO:0000259" key="9">
    <source>
        <dbReference type="Pfam" id="PF00266"/>
    </source>
</evidence>
<dbReference type="EC" id="2.8.1.7" evidence="3 8"/>
<comment type="similarity">
    <text evidence="2 8">Belongs to the class-V pyridoxal-phosphate-dependent aminotransferase family. Csd subfamily.</text>
</comment>
<proteinExistence type="inferred from homology"/>
<evidence type="ECO:0000313" key="11">
    <source>
        <dbReference type="Proteomes" id="UP000433493"/>
    </source>
</evidence>
<dbReference type="PANTHER" id="PTHR43586">
    <property type="entry name" value="CYSTEINE DESULFURASE"/>
    <property type="match status" value="1"/>
</dbReference>
<evidence type="ECO:0000256" key="2">
    <source>
        <dbReference type="ARBA" id="ARBA00010447"/>
    </source>
</evidence>
<dbReference type="NCBIfam" id="TIGR01979">
    <property type="entry name" value="sufS"/>
    <property type="match status" value="1"/>
</dbReference>
<accession>A0A7J5B8Q9</accession>
<comment type="catalytic activity">
    <reaction evidence="6 8">
        <text>(sulfur carrier)-H + L-cysteine = (sulfur carrier)-SH + L-alanine</text>
        <dbReference type="Rhea" id="RHEA:43892"/>
        <dbReference type="Rhea" id="RHEA-COMP:14737"/>
        <dbReference type="Rhea" id="RHEA-COMP:14739"/>
        <dbReference type="ChEBI" id="CHEBI:29917"/>
        <dbReference type="ChEBI" id="CHEBI:35235"/>
        <dbReference type="ChEBI" id="CHEBI:57972"/>
        <dbReference type="ChEBI" id="CHEBI:64428"/>
        <dbReference type="EC" id="2.8.1.7"/>
    </reaction>
</comment>
<dbReference type="SUPFAM" id="SSF53383">
    <property type="entry name" value="PLP-dependent transferases"/>
    <property type="match status" value="1"/>
</dbReference>
<feature type="domain" description="Aminotransferase class V" evidence="9">
    <location>
        <begin position="39"/>
        <end position="420"/>
    </location>
</feature>
<dbReference type="GO" id="GO:0006534">
    <property type="term" value="P:cysteine metabolic process"/>
    <property type="evidence" value="ECO:0007669"/>
    <property type="project" value="UniProtKB-UniRule"/>
</dbReference>
<dbReference type="RefSeq" id="WP_158052798.1">
    <property type="nucleotide sequence ID" value="NZ_WBKB01000007.1"/>
</dbReference>
<evidence type="ECO:0000313" key="10">
    <source>
        <dbReference type="EMBL" id="KAB1641847.1"/>
    </source>
</evidence>
<dbReference type="InterPro" id="IPR000192">
    <property type="entry name" value="Aminotrans_V_dom"/>
</dbReference>
<reference evidence="10 11" key="1">
    <citation type="submission" date="2019-09" db="EMBL/GenBank/DDBJ databases">
        <title>Phylogeny of genus Pseudoclavibacter and closely related genus.</title>
        <authorList>
            <person name="Li Y."/>
        </authorList>
    </citation>
    <scope>NUCLEOTIDE SEQUENCE [LARGE SCALE GENOMIC DNA]</scope>
    <source>
        <strain evidence="10 11">KCTC 13959</strain>
    </source>
</reference>
<dbReference type="AlphaFoldDB" id="A0A7J5B8Q9"/>
<keyword evidence="11" id="KW-1185">Reference proteome</keyword>
<evidence type="ECO:0000256" key="3">
    <source>
        <dbReference type="ARBA" id="ARBA00012239"/>
    </source>
</evidence>
<organism evidence="10 11">
    <name type="scientific">Gulosibacter chungangensis</name>
    <dbReference type="NCBI Taxonomy" id="979746"/>
    <lineage>
        <taxon>Bacteria</taxon>
        <taxon>Bacillati</taxon>
        <taxon>Actinomycetota</taxon>
        <taxon>Actinomycetes</taxon>
        <taxon>Micrococcales</taxon>
        <taxon>Microbacteriaceae</taxon>
        <taxon>Gulosibacter</taxon>
    </lineage>
</organism>
<dbReference type="PANTHER" id="PTHR43586:SF8">
    <property type="entry name" value="CYSTEINE DESULFURASE 1, CHLOROPLASTIC"/>
    <property type="match status" value="1"/>
</dbReference>
<dbReference type="Pfam" id="PF00266">
    <property type="entry name" value="Aminotran_5"/>
    <property type="match status" value="1"/>
</dbReference>
<dbReference type="CDD" id="cd06453">
    <property type="entry name" value="SufS_like"/>
    <property type="match status" value="1"/>
</dbReference>
<evidence type="ECO:0000256" key="5">
    <source>
        <dbReference type="ARBA" id="ARBA00022898"/>
    </source>
</evidence>
<dbReference type="InterPro" id="IPR020578">
    <property type="entry name" value="Aminotrans_V_PyrdxlP_BS"/>
</dbReference>
<keyword evidence="5 8" id="KW-0663">Pyridoxal phosphate</keyword>
<gene>
    <name evidence="10" type="primary">sufS</name>
    <name evidence="10" type="ORF">F8O05_10985</name>
</gene>
<protein>
    <recommendedName>
        <fullName evidence="3 8">Cysteine desulfurase</fullName>
        <ecNumber evidence="3 8">2.8.1.7</ecNumber>
    </recommendedName>
</protein>
<dbReference type="Gene3D" id="3.40.640.10">
    <property type="entry name" value="Type I PLP-dependent aspartate aminotransferase-like (Major domain)"/>
    <property type="match status" value="1"/>
</dbReference>
<evidence type="ECO:0000256" key="8">
    <source>
        <dbReference type="RuleBase" id="RU004506"/>
    </source>
</evidence>
<evidence type="ECO:0000256" key="6">
    <source>
        <dbReference type="ARBA" id="ARBA00050776"/>
    </source>
</evidence>
<comment type="caution">
    <text evidence="10">The sequence shown here is derived from an EMBL/GenBank/DDBJ whole genome shotgun (WGS) entry which is preliminary data.</text>
</comment>
<dbReference type="InterPro" id="IPR010970">
    <property type="entry name" value="Cys_dSase_SufS"/>
</dbReference>
<dbReference type="InterPro" id="IPR015422">
    <property type="entry name" value="PyrdxlP-dep_Trfase_small"/>
</dbReference>
<keyword evidence="4 8" id="KW-0808">Transferase</keyword>
<evidence type="ECO:0000256" key="7">
    <source>
        <dbReference type="RuleBase" id="RU004504"/>
    </source>
</evidence>
<evidence type="ECO:0000256" key="1">
    <source>
        <dbReference type="ARBA" id="ARBA00001933"/>
    </source>
</evidence>
<evidence type="ECO:0000256" key="4">
    <source>
        <dbReference type="ARBA" id="ARBA00022679"/>
    </source>
</evidence>
<dbReference type="EMBL" id="WBKB01000007">
    <property type="protein sequence ID" value="KAB1641847.1"/>
    <property type="molecule type" value="Genomic_DNA"/>
</dbReference>
<dbReference type="GO" id="GO:0030170">
    <property type="term" value="F:pyridoxal phosphate binding"/>
    <property type="evidence" value="ECO:0007669"/>
    <property type="project" value="UniProtKB-UniRule"/>
</dbReference>
<dbReference type="Gene3D" id="3.90.1150.10">
    <property type="entry name" value="Aspartate Aminotransferase, domain 1"/>
    <property type="match status" value="1"/>
</dbReference>
<comment type="function">
    <text evidence="8">Catalyzes the removal of elemental sulfur and selenium atoms from L-cysteine, L-cystine, L-selenocysteine, and L-selenocystine to produce L-alanine.</text>
</comment>
<name>A0A7J5B8Q9_9MICO</name>
<dbReference type="GO" id="GO:0031071">
    <property type="term" value="F:cysteine desulfurase activity"/>
    <property type="evidence" value="ECO:0007669"/>
    <property type="project" value="UniProtKB-UniRule"/>
</dbReference>